<evidence type="ECO:0000313" key="12">
    <source>
        <dbReference type="Proteomes" id="UP001500635"/>
    </source>
</evidence>
<gene>
    <name evidence="10 11" type="primary">mscL</name>
    <name evidence="11" type="ORF">GCM10023147_46660</name>
</gene>
<dbReference type="PANTHER" id="PTHR30266:SF2">
    <property type="entry name" value="LARGE-CONDUCTANCE MECHANOSENSITIVE CHANNEL"/>
    <property type="match status" value="1"/>
</dbReference>
<evidence type="ECO:0000256" key="7">
    <source>
        <dbReference type="ARBA" id="ARBA00023065"/>
    </source>
</evidence>
<evidence type="ECO:0000256" key="5">
    <source>
        <dbReference type="ARBA" id="ARBA00022692"/>
    </source>
</evidence>
<keyword evidence="12" id="KW-1185">Reference proteome</keyword>
<evidence type="ECO:0000256" key="9">
    <source>
        <dbReference type="ARBA" id="ARBA00023303"/>
    </source>
</evidence>
<dbReference type="Proteomes" id="UP001500635">
    <property type="component" value="Unassembled WGS sequence"/>
</dbReference>
<dbReference type="HAMAP" id="MF_00115">
    <property type="entry name" value="MscL"/>
    <property type="match status" value="1"/>
</dbReference>
<dbReference type="InterPro" id="IPR036019">
    <property type="entry name" value="MscL_channel"/>
</dbReference>
<dbReference type="NCBIfam" id="TIGR00220">
    <property type="entry name" value="mscL"/>
    <property type="match status" value="1"/>
</dbReference>
<evidence type="ECO:0000256" key="2">
    <source>
        <dbReference type="ARBA" id="ARBA00007254"/>
    </source>
</evidence>
<evidence type="ECO:0000256" key="6">
    <source>
        <dbReference type="ARBA" id="ARBA00022989"/>
    </source>
</evidence>
<comment type="subunit">
    <text evidence="10">Homopentamer.</text>
</comment>
<evidence type="ECO:0000256" key="10">
    <source>
        <dbReference type="HAMAP-Rule" id="MF_00115"/>
    </source>
</evidence>
<dbReference type="InterPro" id="IPR001185">
    <property type="entry name" value="MS_channel"/>
</dbReference>
<evidence type="ECO:0000313" key="11">
    <source>
        <dbReference type="EMBL" id="GAA4404333.1"/>
    </source>
</evidence>
<dbReference type="PANTHER" id="PTHR30266">
    <property type="entry name" value="MECHANOSENSITIVE CHANNEL MSCL"/>
    <property type="match status" value="1"/>
</dbReference>
<keyword evidence="5 10" id="KW-0812">Transmembrane</keyword>
<keyword evidence="8 10" id="KW-0472">Membrane</keyword>
<dbReference type="InterPro" id="IPR019823">
    <property type="entry name" value="Mechanosensitive_channel_CS"/>
</dbReference>
<comment type="similarity">
    <text evidence="2 10">Belongs to the MscL family.</text>
</comment>
<dbReference type="InterPro" id="IPR037673">
    <property type="entry name" value="MSC/AndL"/>
</dbReference>
<feature type="transmembrane region" description="Helical" evidence="10">
    <location>
        <begin position="12"/>
        <end position="31"/>
    </location>
</feature>
<sequence length="133" mass="14103">MLKGFKDFLMKGNVLDLAVAVVMGAAFTAIVKAFTDNIVQPLIASIGASPANSGLAWMIKAGNKATEVNLSAVITAIVNFILIAAVVYFLLVMPYERIKAHALKTQEEPAAATEAELLVEIRDLLARGSDGTK</sequence>
<keyword evidence="7 10" id="KW-0406">Ion transport</keyword>
<comment type="subcellular location">
    <subcellularLocation>
        <location evidence="1 10">Cell membrane</location>
        <topology evidence="1 10">Multi-pass membrane protein</topology>
    </subcellularLocation>
</comment>
<evidence type="ECO:0000256" key="1">
    <source>
        <dbReference type="ARBA" id="ARBA00004651"/>
    </source>
</evidence>
<accession>A0ABP8KDD1</accession>
<protein>
    <recommendedName>
        <fullName evidence="10">Large-conductance mechanosensitive channel</fullName>
    </recommendedName>
</protein>
<evidence type="ECO:0000256" key="4">
    <source>
        <dbReference type="ARBA" id="ARBA00022475"/>
    </source>
</evidence>
<organism evidence="11 12">
    <name type="scientific">Tsukamurella soli</name>
    <dbReference type="NCBI Taxonomy" id="644556"/>
    <lineage>
        <taxon>Bacteria</taxon>
        <taxon>Bacillati</taxon>
        <taxon>Actinomycetota</taxon>
        <taxon>Actinomycetes</taxon>
        <taxon>Mycobacteriales</taxon>
        <taxon>Tsukamurellaceae</taxon>
        <taxon>Tsukamurella</taxon>
    </lineage>
</organism>
<dbReference type="PRINTS" id="PR01264">
    <property type="entry name" value="MECHCHANNEL"/>
</dbReference>
<comment type="caution">
    <text evidence="11">The sequence shown here is derived from an EMBL/GenBank/DDBJ whole genome shotgun (WGS) entry which is preliminary data.</text>
</comment>
<dbReference type="EMBL" id="BAABFR010000121">
    <property type="protein sequence ID" value="GAA4404333.1"/>
    <property type="molecule type" value="Genomic_DNA"/>
</dbReference>
<dbReference type="Gene3D" id="1.10.1200.120">
    <property type="entry name" value="Large-conductance mechanosensitive channel, MscL, domain 1"/>
    <property type="match status" value="1"/>
</dbReference>
<dbReference type="SUPFAM" id="SSF81330">
    <property type="entry name" value="Gated mechanosensitive channel"/>
    <property type="match status" value="1"/>
</dbReference>
<keyword evidence="6 10" id="KW-1133">Transmembrane helix</keyword>
<dbReference type="PROSITE" id="PS01327">
    <property type="entry name" value="MSCL"/>
    <property type="match status" value="1"/>
</dbReference>
<evidence type="ECO:0000256" key="8">
    <source>
        <dbReference type="ARBA" id="ARBA00023136"/>
    </source>
</evidence>
<reference evidence="12" key="1">
    <citation type="journal article" date="2019" name="Int. J. Syst. Evol. Microbiol.">
        <title>The Global Catalogue of Microorganisms (GCM) 10K type strain sequencing project: providing services to taxonomists for standard genome sequencing and annotation.</title>
        <authorList>
            <consortium name="The Broad Institute Genomics Platform"/>
            <consortium name="The Broad Institute Genome Sequencing Center for Infectious Disease"/>
            <person name="Wu L."/>
            <person name="Ma J."/>
        </authorList>
    </citation>
    <scope>NUCLEOTIDE SEQUENCE [LARGE SCALE GENOMIC DNA]</scope>
    <source>
        <strain evidence="12">JCM 17688</strain>
    </source>
</reference>
<feature type="transmembrane region" description="Helical" evidence="10">
    <location>
        <begin position="70"/>
        <end position="91"/>
    </location>
</feature>
<dbReference type="RefSeq" id="WP_345000702.1">
    <property type="nucleotide sequence ID" value="NZ_BAABFR010000121.1"/>
</dbReference>
<evidence type="ECO:0000256" key="3">
    <source>
        <dbReference type="ARBA" id="ARBA00022448"/>
    </source>
</evidence>
<name>A0ABP8KDD1_9ACTN</name>
<dbReference type="Pfam" id="PF01741">
    <property type="entry name" value="MscL"/>
    <property type="match status" value="1"/>
</dbReference>
<keyword evidence="9 10" id="KW-0407">Ion channel</keyword>
<comment type="function">
    <text evidence="10">Channel that opens in response to stretch forces in the membrane lipid bilayer. May participate in the regulation of osmotic pressure changes within the cell.</text>
</comment>
<keyword evidence="3 10" id="KW-0813">Transport</keyword>
<keyword evidence="4 10" id="KW-1003">Cell membrane</keyword>
<proteinExistence type="inferred from homology"/>